<dbReference type="PROSITE" id="PS50113">
    <property type="entry name" value="PAC"/>
    <property type="match status" value="2"/>
</dbReference>
<dbReference type="Proteomes" id="UP000004162">
    <property type="component" value="Unassembled WGS sequence"/>
</dbReference>
<keyword evidence="12" id="KW-0547">Nucleotide-binding</keyword>
<dbReference type="GO" id="GO:0005886">
    <property type="term" value="C:plasma membrane"/>
    <property type="evidence" value="ECO:0007669"/>
    <property type="project" value="TreeGrafter"/>
</dbReference>
<feature type="domain" description="PAS" evidence="10">
    <location>
        <begin position="173"/>
        <end position="243"/>
    </location>
</feature>
<feature type="domain" description="Response regulatory" evidence="9">
    <location>
        <begin position="815"/>
        <end position="930"/>
    </location>
</feature>
<dbReference type="SMART" id="SM00388">
    <property type="entry name" value="HisKA"/>
    <property type="match status" value="1"/>
</dbReference>
<dbReference type="PRINTS" id="PR00344">
    <property type="entry name" value="BCTRLSENSOR"/>
</dbReference>
<dbReference type="Gene3D" id="3.40.50.2300">
    <property type="match status" value="1"/>
</dbReference>
<evidence type="ECO:0000256" key="1">
    <source>
        <dbReference type="ARBA" id="ARBA00000085"/>
    </source>
</evidence>
<proteinExistence type="predicted"/>
<organism evidence="12 13">
    <name type="scientific">Chlorobium ferrooxidans DSM 13031</name>
    <dbReference type="NCBI Taxonomy" id="377431"/>
    <lineage>
        <taxon>Bacteria</taxon>
        <taxon>Pseudomonadati</taxon>
        <taxon>Chlorobiota</taxon>
        <taxon>Chlorobiia</taxon>
        <taxon>Chlorobiales</taxon>
        <taxon>Chlorobiaceae</taxon>
        <taxon>Chlorobium/Pelodictyon group</taxon>
        <taxon>Chlorobium</taxon>
    </lineage>
</organism>
<dbReference type="InterPro" id="IPR004358">
    <property type="entry name" value="Sig_transdc_His_kin-like_C"/>
</dbReference>
<keyword evidence="13" id="KW-1185">Reference proteome</keyword>
<dbReference type="PANTHER" id="PTHR43047">
    <property type="entry name" value="TWO-COMPONENT HISTIDINE PROTEIN KINASE"/>
    <property type="match status" value="1"/>
</dbReference>
<gene>
    <name evidence="12" type="ORF">CferDRAFT_0130</name>
</gene>
<dbReference type="AlphaFoldDB" id="Q0YP93"/>
<reference evidence="12 13" key="2">
    <citation type="submission" date="2006-07" db="EMBL/GenBank/DDBJ databases">
        <title>Sequencing of the draft genome and assembly of Chlorobium ferroxidans DSM 13031.</title>
        <authorList>
            <consortium name="US DOE Joint Genome Institute (JGI-PGF)"/>
            <person name="Copeland A."/>
            <person name="Lucas S."/>
            <person name="Lapidus A."/>
            <person name="Barry K."/>
            <person name="Glavina del Rio T."/>
            <person name="Dalin E."/>
            <person name="Tice H."/>
            <person name="Bruce D."/>
            <person name="Pitluck S."/>
            <person name="Richardson P."/>
        </authorList>
    </citation>
    <scope>NUCLEOTIDE SEQUENCE [LARGE SCALE GENOMIC DNA]</scope>
    <source>
        <strain evidence="12 13">DSM 13031</strain>
    </source>
</reference>
<keyword evidence="3 7" id="KW-0597">Phosphoprotein</keyword>
<keyword evidence="5 12" id="KW-0418">Kinase</keyword>
<dbReference type="Pfam" id="PF02518">
    <property type="entry name" value="HATPase_c"/>
    <property type="match status" value="1"/>
</dbReference>
<dbReference type="InterPro" id="IPR013656">
    <property type="entry name" value="PAS_4"/>
</dbReference>
<evidence type="ECO:0000256" key="7">
    <source>
        <dbReference type="PROSITE-ProRule" id="PRU00169"/>
    </source>
</evidence>
<feature type="domain" description="PAC" evidence="11">
    <location>
        <begin position="380"/>
        <end position="433"/>
    </location>
</feature>
<evidence type="ECO:0000256" key="6">
    <source>
        <dbReference type="ARBA" id="ARBA00023012"/>
    </source>
</evidence>
<dbReference type="PROSITE" id="PS50109">
    <property type="entry name" value="HIS_KIN"/>
    <property type="match status" value="1"/>
</dbReference>
<evidence type="ECO:0000256" key="5">
    <source>
        <dbReference type="ARBA" id="ARBA00022777"/>
    </source>
</evidence>
<feature type="domain" description="Histidine kinase" evidence="8">
    <location>
        <begin position="573"/>
        <end position="791"/>
    </location>
</feature>
<name>Q0YP93_9CHLB</name>
<sequence>MDLHTLYLYLFYGREQDSKHMPKKNKVAASDNCQKELAETKEAAAASEMLHRNLIDYMHNGYACCRVVTEKGRPVDLIHVEVNKGYENLTGLKNVIGRKITEVIPGIADSNPELLENHFRVVESGIAEKFEIYIEPLHKWYESTIYCPEKGYTVAIFDDITKRKQAEQALQNSEKKFRSITEQMSEIVFITDSSGQISFISPAIEKITDYKPHEVIGQRFTDFLSEEEVPSALSAYKEVMLKQSTTHVIVLKFMRKNGTFFFGEVHVQYYHESGYSGTIGVIHDISERNRCERTRIEYEKKLLDGKQFLQNIYDTVNHSVFVIDVLPDGSYRYKSINRLHEIRTGLKNEAISGKSPREVLEPDVAATVTGYYDRCIHKGSSTEYEETHMFKGKLSWWRTILNPVRNDSGHIYRIIGTSTNITEHKLTEEKLKTLSFAIQQSPTVVVITDPEGNIEYINPTFTEHTGYTEKEVIGQNPRILKSGLMEDSVYEEFWKTILAGNVWHGEFHNKKKNGELYWEDAIVSAIVNQKGVITNFVAVKEDITEKKKLWVDLIASKEKAEESDRLKTAFLANISHEIRTPMNGILGFAELLKEPHLSGEEQAEYIELINQSGKRMLALINDIVDISRIEAGETMIHVEPTHVNKLLHSLCTFFRPLAANKNLLLSCNNGLSDEECVIETDSAKLTQILTNLVQNGLKFSVEGEVRVGYIRKEDLLEFSVSDSGIGIPESMKESIFERFRQVDNSLTRHHEGSGLGLSISKAYVEMLGGTIRVESGEGNGSTFIFTLPFNPPGVQTPEHHATVTESAPGSLRGTTILLAEDDAVSRILIKRSLQEENLTILDAWNGRDAVQMIMQHPEIDLVLMDIKMPVMNGFEASREIKKLRPELPIIAQTAFTSKEERLKALEAGCDSFMSKPINKQKLIELIRLLLHK</sequence>
<dbReference type="GO" id="GO:0000155">
    <property type="term" value="F:phosphorelay sensor kinase activity"/>
    <property type="evidence" value="ECO:0007669"/>
    <property type="project" value="InterPro"/>
</dbReference>
<dbReference type="InterPro" id="IPR003661">
    <property type="entry name" value="HisK_dim/P_dom"/>
</dbReference>
<dbReference type="Gene3D" id="3.30.450.20">
    <property type="entry name" value="PAS domain"/>
    <property type="match status" value="4"/>
</dbReference>
<keyword evidence="4" id="KW-0808">Transferase</keyword>
<dbReference type="FunFam" id="1.10.287.130:FF:000001">
    <property type="entry name" value="Two-component sensor histidine kinase"/>
    <property type="match status" value="1"/>
</dbReference>
<protein>
    <recommendedName>
        <fullName evidence="2">histidine kinase</fullName>
        <ecNumber evidence="2">2.7.13.3</ecNumber>
    </recommendedName>
</protein>
<comment type="catalytic activity">
    <reaction evidence="1">
        <text>ATP + protein L-histidine = ADP + protein N-phospho-L-histidine.</text>
        <dbReference type="EC" id="2.7.13.3"/>
    </reaction>
</comment>
<dbReference type="InterPro" id="IPR003594">
    <property type="entry name" value="HATPase_dom"/>
</dbReference>
<dbReference type="GO" id="GO:0005524">
    <property type="term" value="F:ATP binding"/>
    <property type="evidence" value="ECO:0007669"/>
    <property type="project" value="UniProtKB-KW"/>
</dbReference>
<dbReference type="InterPro" id="IPR036097">
    <property type="entry name" value="HisK_dim/P_sf"/>
</dbReference>
<evidence type="ECO:0000259" key="10">
    <source>
        <dbReference type="PROSITE" id="PS50112"/>
    </source>
</evidence>
<dbReference type="FunFam" id="3.30.565.10:FF:000010">
    <property type="entry name" value="Sensor histidine kinase RcsC"/>
    <property type="match status" value="1"/>
</dbReference>
<dbReference type="SMART" id="SM00387">
    <property type="entry name" value="HATPase_c"/>
    <property type="match status" value="1"/>
</dbReference>
<evidence type="ECO:0000313" key="13">
    <source>
        <dbReference type="Proteomes" id="UP000004162"/>
    </source>
</evidence>
<dbReference type="InterPro" id="IPR036890">
    <property type="entry name" value="HATPase_C_sf"/>
</dbReference>
<keyword evidence="12" id="KW-0067">ATP-binding</keyword>
<reference evidence="12 13" key="1">
    <citation type="submission" date="2006-07" db="EMBL/GenBank/DDBJ databases">
        <title>Annotation of the draft genome assembly of Chlorobium ferroxidans DSM 13031.</title>
        <authorList>
            <consortium name="US DOE Joint Genome Institute (JGI-ORNL)"/>
            <person name="Larimer F."/>
            <person name="Land M."/>
            <person name="Hauser L."/>
        </authorList>
    </citation>
    <scope>NUCLEOTIDE SEQUENCE [LARGE SCALE GENOMIC DNA]</scope>
    <source>
        <strain evidence="12 13">DSM 13031</strain>
    </source>
</reference>
<dbReference type="OrthoDB" id="9808408at2"/>
<dbReference type="Pfam" id="PF00512">
    <property type="entry name" value="HisKA"/>
    <property type="match status" value="1"/>
</dbReference>
<dbReference type="InterPro" id="IPR001789">
    <property type="entry name" value="Sig_transdc_resp-reg_receiver"/>
</dbReference>
<dbReference type="EMBL" id="AASE01000031">
    <property type="protein sequence ID" value="EAT58123.1"/>
    <property type="molecule type" value="Genomic_DNA"/>
</dbReference>
<dbReference type="SUPFAM" id="SSF55874">
    <property type="entry name" value="ATPase domain of HSP90 chaperone/DNA topoisomerase II/histidine kinase"/>
    <property type="match status" value="1"/>
</dbReference>
<dbReference type="SUPFAM" id="SSF52172">
    <property type="entry name" value="CheY-like"/>
    <property type="match status" value="1"/>
</dbReference>
<dbReference type="EC" id="2.7.13.3" evidence="2"/>
<evidence type="ECO:0000259" key="8">
    <source>
        <dbReference type="PROSITE" id="PS50109"/>
    </source>
</evidence>
<dbReference type="SUPFAM" id="SSF55785">
    <property type="entry name" value="PYP-like sensor domain (PAS domain)"/>
    <property type="match status" value="4"/>
</dbReference>
<dbReference type="NCBIfam" id="TIGR00229">
    <property type="entry name" value="sensory_box"/>
    <property type="match status" value="3"/>
</dbReference>
<dbReference type="PROSITE" id="PS50112">
    <property type="entry name" value="PAS"/>
    <property type="match status" value="2"/>
</dbReference>
<dbReference type="Pfam" id="PF00072">
    <property type="entry name" value="Response_reg"/>
    <property type="match status" value="1"/>
</dbReference>
<comment type="caution">
    <text evidence="12">The sequence shown here is derived from an EMBL/GenBank/DDBJ whole genome shotgun (WGS) entry which is preliminary data.</text>
</comment>
<evidence type="ECO:0000256" key="2">
    <source>
        <dbReference type="ARBA" id="ARBA00012438"/>
    </source>
</evidence>
<evidence type="ECO:0000313" key="12">
    <source>
        <dbReference type="EMBL" id="EAT58123.1"/>
    </source>
</evidence>
<dbReference type="CDD" id="cd00130">
    <property type="entry name" value="PAS"/>
    <property type="match status" value="2"/>
</dbReference>
<feature type="domain" description="PAC" evidence="11">
    <location>
        <begin position="503"/>
        <end position="555"/>
    </location>
</feature>
<dbReference type="Gene3D" id="3.30.565.10">
    <property type="entry name" value="Histidine kinase-like ATPase, C-terminal domain"/>
    <property type="match status" value="1"/>
</dbReference>
<dbReference type="SMART" id="SM00091">
    <property type="entry name" value="PAS"/>
    <property type="match status" value="3"/>
</dbReference>
<dbReference type="SMART" id="SM00448">
    <property type="entry name" value="REC"/>
    <property type="match status" value="1"/>
</dbReference>
<dbReference type="GO" id="GO:0006355">
    <property type="term" value="P:regulation of DNA-templated transcription"/>
    <property type="evidence" value="ECO:0007669"/>
    <property type="project" value="InterPro"/>
</dbReference>
<dbReference type="CDD" id="cd17546">
    <property type="entry name" value="REC_hyHK_CKI1_RcsC-like"/>
    <property type="match status" value="1"/>
</dbReference>
<dbReference type="InterPro" id="IPR035965">
    <property type="entry name" value="PAS-like_dom_sf"/>
</dbReference>
<evidence type="ECO:0000259" key="9">
    <source>
        <dbReference type="PROSITE" id="PS50110"/>
    </source>
</evidence>
<dbReference type="Pfam" id="PF08448">
    <property type="entry name" value="PAS_4"/>
    <property type="match status" value="1"/>
</dbReference>
<keyword evidence="6" id="KW-0902">Two-component regulatory system</keyword>
<dbReference type="PANTHER" id="PTHR43047:SF72">
    <property type="entry name" value="OSMOSENSING HISTIDINE PROTEIN KINASE SLN1"/>
    <property type="match status" value="1"/>
</dbReference>
<dbReference type="Pfam" id="PF13426">
    <property type="entry name" value="PAS_9"/>
    <property type="match status" value="2"/>
</dbReference>
<feature type="domain" description="PAS" evidence="10">
    <location>
        <begin position="430"/>
        <end position="476"/>
    </location>
</feature>
<dbReference type="SMART" id="SM00086">
    <property type="entry name" value="PAC"/>
    <property type="match status" value="3"/>
</dbReference>
<evidence type="ECO:0000256" key="3">
    <source>
        <dbReference type="ARBA" id="ARBA00022553"/>
    </source>
</evidence>
<dbReference type="Gene3D" id="1.10.287.130">
    <property type="match status" value="1"/>
</dbReference>
<dbReference type="InterPro" id="IPR005467">
    <property type="entry name" value="His_kinase_dom"/>
</dbReference>
<accession>Q0YP93</accession>
<dbReference type="PROSITE" id="PS50110">
    <property type="entry name" value="RESPONSE_REGULATORY"/>
    <property type="match status" value="1"/>
</dbReference>
<dbReference type="InterPro" id="IPR001610">
    <property type="entry name" value="PAC"/>
</dbReference>
<dbReference type="CDD" id="cd00082">
    <property type="entry name" value="HisKA"/>
    <property type="match status" value="1"/>
</dbReference>
<dbReference type="InterPro" id="IPR011006">
    <property type="entry name" value="CheY-like_superfamily"/>
</dbReference>
<dbReference type="InterPro" id="IPR000014">
    <property type="entry name" value="PAS"/>
</dbReference>
<evidence type="ECO:0000259" key="11">
    <source>
        <dbReference type="PROSITE" id="PS50113"/>
    </source>
</evidence>
<dbReference type="SUPFAM" id="SSF47384">
    <property type="entry name" value="Homodimeric domain of signal transducing histidine kinase"/>
    <property type="match status" value="1"/>
</dbReference>
<dbReference type="CDD" id="cd16922">
    <property type="entry name" value="HATPase_EvgS-ArcB-TorS-like"/>
    <property type="match status" value="1"/>
</dbReference>
<evidence type="ECO:0000256" key="4">
    <source>
        <dbReference type="ARBA" id="ARBA00022679"/>
    </source>
</evidence>
<feature type="modified residue" description="4-aspartylphosphate" evidence="7">
    <location>
        <position position="865"/>
    </location>
</feature>
<dbReference type="InterPro" id="IPR000700">
    <property type="entry name" value="PAS-assoc_C"/>
</dbReference>
<dbReference type="GO" id="GO:0009927">
    <property type="term" value="F:histidine phosphotransfer kinase activity"/>
    <property type="evidence" value="ECO:0007669"/>
    <property type="project" value="TreeGrafter"/>
</dbReference>